<keyword evidence="7" id="KW-1185">Reference proteome</keyword>
<dbReference type="Pfam" id="PF04717">
    <property type="entry name" value="Phage_base_V"/>
    <property type="match status" value="1"/>
</dbReference>
<dbReference type="InterPro" id="IPR006531">
    <property type="entry name" value="Gp5/Vgr_OB"/>
</dbReference>
<dbReference type="Pfam" id="PF13296">
    <property type="entry name" value="T6SS_Vgr"/>
    <property type="match status" value="1"/>
</dbReference>
<evidence type="ECO:0000313" key="7">
    <source>
        <dbReference type="Proteomes" id="UP001481677"/>
    </source>
</evidence>
<evidence type="ECO:0000259" key="3">
    <source>
        <dbReference type="Pfam" id="PF04717"/>
    </source>
</evidence>
<dbReference type="Gene3D" id="3.55.50.10">
    <property type="entry name" value="Baseplate protein-like domains"/>
    <property type="match status" value="1"/>
</dbReference>
<feature type="domain" description="Gp5/Type VI secretion system Vgr protein OB-fold" evidence="3">
    <location>
        <begin position="469"/>
        <end position="513"/>
    </location>
</feature>
<protein>
    <submittedName>
        <fullName evidence="6">Type VI secretion system tip protein TssI/VgrG</fullName>
    </submittedName>
</protein>
<feature type="region of interest" description="Disordered" evidence="2">
    <location>
        <begin position="666"/>
        <end position="690"/>
    </location>
</feature>
<evidence type="ECO:0000256" key="1">
    <source>
        <dbReference type="ARBA" id="ARBA00005558"/>
    </source>
</evidence>
<dbReference type="Pfam" id="PF10106">
    <property type="entry name" value="DUF2345"/>
    <property type="match status" value="1"/>
</dbReference>
<dbReference type="Gene3D" id="4.10.220.110">
    <property type="match status" value="1"/>
</dbReference>
<organism evidence="6 7">
    <name type="scientific">Paraburkholderia azotifigens</name>
    <dbReference type="NCBI Taxonomy" id="2057004"/>
    <lineage>
        <taxon>Bacteria</taxon>
        <taxon>Pseudomonadati</taxon>
        <taxon>Pseudomonadota</taxon>
        <taxon>Betaproteobacteria</taxon>
        <taxon>Burkholderiales</taxon>
        <taxon>Burkholderiaceae</taxon>
        <taxon>Paraburkholderia</taxon>
    </lineage>
</organism>
<comment type="similarity">
    <text evidence="1">Belongs to the VgrG protein family.</text>
</comment>
<evidence type="ECO:0000313" key="6">
    <source>
        <dbReference type="EMBL" id="MEM5340348.1"/>
    </source>
</evidence>
<gene>
    <name evidence="6" type="primary">tssI</name>
    <name evidence="6" type="ORF">V4C56_11990</name>
</gene>
<accession>A0ABU9R0P4</accession>
<comment type="caution">
    <text evidence="6">The sequence shown here is derived from an EMBL/GenBank/DDBJ whole genome shotgun (WGS) entry which is preliminary data.</text>
</comment>
<dbReference type="Gene3D" id="2.30.110.50">
    <property type="match status" value="1"/>
</dbReference>
<evidence type="ECO:0000259" key="4">
    <source>
        <dbReference type="Pfam" id="PF10106"/>
    </source>
</evidence>
<dbReference type="InterPro" id="IPR037026">
    <property type="entry name" value="Vgr_OB-fold_dom_sf"/>
</dbReference>
<dbReference type="InterPro" id="IPR028244">
    <property type="entry name" value="T6SS_Rhs_Vgr_dom"/>
</dbReference>
<dbReference type="InterPro" id="IPR018769">
    <property type="entry name" value="VgrG2_DUF2345"/>
</dbReference>
<dbReference type="Proteomes" id="UP001481677">
    <property type="component" value="Unassembled WGS sequence"/>
</dbReference>
<dbReference type="RefSeq" id="WP_342958862.1">
    <property type="nucleotide sequence ID" value="NZ_JAZHFZ010000006.1"/>
</dbReference>
<feature type="domain" description="Putative type VI secretion system Rhs element associated Vgr" evidence="5">
    <location>
        <begin position="542"/>
        <end position="646"/>
    </location>
</feature>
<dbReference type="Pfam" id="PF05954">
    <property type="entry name" value="Phage_GPD"/>
    <property type="match status" value="1"/>
</dbReference>
<dbReference type="SUPFAM" id="SSF69279">
    <property type="entry name" value="Phage tail proteins"/>
    <property type="match status" value="2"/>
</dbReference>
<dbReference type="NCBIfam" id="TIGR03361">
    <property type="entry name" value="VI_Rhs_Vgr"/>
    <property type="match status" value="1"/>
</dbReference>
<evidence type="ECO:0000259" key="5">
    <source>
        <dbReference type="Pfam" id="PF13296"/>
    </source>
</evidence>
<sequence length="933" mass="102934">MEPWTLQSYTITLECPALPEIVGYGPRGKEIREQMLTVRSLKGREALGESFRYTILAQVENADFLRDPDDAAQVDLEHILHSNATIAIQGTGIGTPDPGMRGSPPRTNIGADIRYINGEITAASIKCVDDRAAVYEFVLEPFIWCAKMNRERRIFKDQNVQEVISRVFRDYQGTIEWRIGGPWSGRLDYPKREYMRQEGECDWDFAMRLMEEWGLVCWFEHRKGFHSLVISDTMGGFHPHGIAYKTLRYHTGSRIDEEHISELEIVYASTVGKVTVGDHSYMHPRLNKNLVPNRETCESNSETALSEIEIYDRAEFTQASSHREPTPEELRDEGQHFARVKLEAERCKGVRARGKGHLRALQAGRTFDLIQYPQNKANGEYLVLSCDLEITEVGASSGTWRTYSVDTSFELMPAGEYYRMPQVTHKPRIDGFELAVIVAPHEHETWIDYRHCLLIQFEWDRDGDYEGGTSIWVRVVSQWQGDEMGTIAPGRAGQMVVVSHVNGDPDRPIVAGFVVDKFNRPPFQLPHNQALYGTRIKSLGYGRESAHSVLDATPGRIQAQIASDHGKSSLSLGYNTRIDGNKGLQDARGEGYELRTDLWGVLRAAKGMLLTTVARPIATGKARDMAETVAQLTRARAQHEDMAKLAQQHQAQSVDVNQHDATQTIKTQNDAIKGDAKSDDAPSPEMTRPDLLLSSSAGIATTTADSTHQASHKDHAITAGRDVSVSTGRSFLASVRGAVSMFAYQLGVRLIAAKGKVEIQAQSDQMALAALKDITISSVNGQIVINASKGVWIGSGGSYTHITGDGITNGSPGPILEKTPSWDKPGASAIRAPLPALPLAPLAQEQAAFYSQTFDVSTVAENYGIGPAIASQPYRVYLPDGKIQQQGMLTKGSTLTVNTSTPTKVRCEIGAGDWGIAEDAYDRDEFDGAKAIA</sequence>
<proteinExistence type="inferred from homology"/>
<feature type="domain" description="DUF2345" evidence="4">
    <location>
        <begin position="680"/>
        <end position="827"/>
    </location>
</feature>
<dbReference type="EMBL" id="JAZHGA010000007">
    <property type="protein sequence ID" value="MEM5340348.1"/>
    <property type="molecule type" value="Genomic_DNA"/>
</dbReference>
<dbReference type="Gene3D" id="2.40.50.230">
    <property type="entry name" value="Gp5 N-terminal domain"/>
    <property type="match status" value="1"/>
</dbReference>
<dbReference type="InterPro" id="IPR017847">
    <property type="entry name" value="T6SS_RhsGE_Vgr_subset"/>
</dbReference>
<evidence type="ECO:0000256" key="2">
    <source>
        <dbReference type="SAM" id="MobiDB-lite"/>
    </source>
</evidence>
<dbReference type="SUPFAM" id="SSF69255">
    <property type="entry name" value="gp5 N-terminal domain-like"/>
    <property type="match status" value="1"/>
</dbReference>
<reference evidence="6 7" key="1">
    <citation type="submission" date="2024-01" db="EMBL/GenBank/DDBJ databases">
        <title>The diversity of rhizobia nodulating Mimosa spp. in eleven states of Brazil covering several biomes is determined by host plant, location, and edaphic factors.</title>
        <authorList>
            <person name="Rouws L."/>
            <person name="Barauna A."/>
            <person name="Beukes C."/>
            <person name="De Faria S.M."/>
            <person name="Gross E."/>
            <person name="Dos Reis Junior F.B."/>
            <person name="Simon M."/>
            <person name="Maluk M."/>
            <person name="Odee D.W."/>
            <person name="Kenicer G."/>
            <person name="Young J.P.W."/>
            <person name="Reis V.M."/>
            <person name="Zilli J."/>
            <person name="James E.K."/>
        </authorList>
    </citation>
    <scope>NUCLEOTIDE SEQUENCE [LARGE SCALE GENOMIC DNA]</scope>
    <source>
        <strain evidence="6 7">JPY530</strain>
    </source>
</reference>
<dbReference type="NCBIfam" id="TIGR01646">
    <property type="entry name" value="vgr_GE"/>
    <property type="match status" value="1"/>
</dbReference>
<dbReference type="InterPro" id="IPR006533">
    <property type="entry name" value="T6SS_Vgr_RhsGE"/>
</dbReference>
<name>A0ABU9R0P4_9BURK</name>